<dbReference type="EMBL" id="OU963865">
    <property type="protein sequence ID" value="CAH0389068.1"/>
    <property type="molecule type" value="Genomic_DNA"/>
</dbReference>
<dbReference type="Proteomes" id="UP001152759">
    <property type="component" value="Chromosome 4"/>
</dbReference>
<dbReference type="GO" id="GO:0140410">
    <property type="term" value="F:monoatomic cation:bicarbonate symporter activity"/>
    <property type="evidence" value="ECO:0007669"/>
    <property type="project" value="TreeGrafter"/>
</dbReference>
<evidence type="ECO:0000256" key="3">
    <source>
        <dbReference type="ARBA" id="ARBA00022692"/>
    </source>
</evidence>
<feature type="transmembrane region" description="Helical" evidence="7">
    <location>
        <begin position="456"/>
        <end position="477"/>
    </location>
</feature>
<dbReference type="PANTHER" id="PTHR12191:SF37">
    <property type="entry name" value="ZINC TRANSPORTER FOI"/>
    <property type="match status" value="1"/>
</dbReference>
<evidence type="ECO:0000256" key="4">
    <source>
        <dbReference type="ARBA" id="ARBA00022989"/>
    </source>
</evidence>
<feature type="transmembrane region" description="Helical" evidence="7">
    <location>
        <begin position="204"/>
        <end position="226"/>
    </location>
</feature>
<evidence type="ECO:0000313" key="10">
    <source>
        <dbReference type="Proteomes" id="UP001152759"/>
    </source>
</evidence>
<dbReference type="Pfam" id="PF02535">
    <property type="entry name" value="Zip"/>
    <property type="match status" value="1"/>
</dbReference>
<feature type="signal peptide" evidence="8">
    <location>
        <begin position="1"/>
        <end position="22"/>
    </location>
</feature>
<evidence type="ECO:0000256" key="5">
    <source>
        <dbReference type="ARBA" id="ARBA00023136"/>
    </source>
</evidence>
<keyword evidence="3 7" id="KW-0812">Transmembrane</keyword>
<name>A0A9P0AAH5_BEMTA</name>
<evidence type="ECO:0000256" key="2">
    <source>
        <dbReference type="ARBA" id="ARBA00006939"/>
    </source>
</evidence>
<dbReference type="GO" id="GO:0005385">
    <property type="term" value="F:zinc ion transmembrane transporter activity"/>
    <property type="evidence" value="ECO:0007669"/>
    <property type="project" value="TreeGrafter"/>
</dbReference>
<dbReference type="GO" id="GO:0071578">
    <property type="term" value="P:zinc ion import across plasma membrane"/>
    <property type="evidence" value="ECO:0007669"/>
    <property type="project" value="TreeGrafter"/>
</dbReference>
<gene>
    <name evidence="9" type="ORF">BEMITA_LOCUS7938</name>
</gene>
<feature type="chain" id="PRO_5040329420" description="Zinc transporter ZIP10" evidence="8">
    <location>
        <begin position="23"/>
        <end position="523"/>
    </location>
</feature>
<dbReference type="KEGG" id="btab:109033577"/>
<dbReference type="InterPro" id="IPR003689">
    <property type="entry name" value="ZIP"/>
</dbReference>
<evidence type="ECO:0000256" key="6">
    <source>
        <dbReference type="SAM" id="MobiDB-lite"/>
    </source>
</evidence>
<dbReference type="InterPro" id="IPR050799">
    <property type="entry name" value="ZIP_Transporter"/>
</dbReference>
<sequence>MWGVPETALLVVILTITSGARSESNHSQDAHNLFLQELFSKYGHDGRMTFEGFEHLLANLGLGKIKFDGLHTLFEHRGADGSFEEMHDARGIHQHQHDRKKRSPHQSNLGHKHRAIDSDSEERNPLAGQCLSPPEMLITFGLAPDHEVSISPSVFLEKLCPTIIYELDLRTCQHETSPTALQSASAPRASPLEGSGSKLIPSLVWLYSTISIISISVVGLLSVAVVPLLQRTYFSHIINFLVALAVGTLTGDALLHLLPHALMSPHRCDATDTSHTLPVLRATTTFLVLFLFFLLETIFHRIKFAKTKKRTVLEKHEASLDERGAYACVGANNIHETETTELDMGSLEHRGHCHAVNMPSNNSVSSVAWMVIMGDGIHNLTDGLAIGAAFSSDPIAGFATTLAVFTHELPHELGDFAVLIQSGLGVRQALMYNIFSSVLSFVGMVIGVLLGDFEAAVLWIYAATAGTFLYIALVDLVPEMTKCSENSMMSVVTQIIGILTGGGIMCLIALYEDDLRHFFYRSE</sequence>
<evidence type="ECO:0008006" key="11">
    <source>
        <dbReference type="Google" id="ProtNLM"/>
    </source>
</evidence>
<accession>A0A9P0AAH5</accession>
<feature type="region of interest" description="Disordered" evidence="6">
    <location>
        <begin position="90"/>
        <end position="127"/>
    </location>
</feature>
<feature type="transmembrane region" description="Helical" evidence="7">
    <location>
        <begin position="489"/>
        <end position="511"/>
    </location>
</feature>
<keyword evidence="8" id="KW-0732">Signal</keyword>
<feature type="transmembrane region" description="Helical" evidence="7">
    <location>
        <begin position="238"/>
        <end position="258"/>
    </location>
</feature>
<feature type="compositionally biased region" description="Basic and acidic residues" evidence="6">
    <location>
        <begin position="115"/>
        <end position="124"/>
    </location>
</feature>
<reference evidence="9" key="1">
    <citation type="submission" date="2021-12" db="EMBL/GenBank/DDBJ databases">
        <authorList>
            <person name="King R."/>
        </authorList>
    </citation>
    <scope>NUCLEOTIDE SEQUENCE</scope>
</reference>
<feature type="compositionally biased region" description="Basic residues" evidence="6">
    <location>
        <begin position="92"/>
        <end position="114"/>
    </location>
</feature>
<comment type="subcellular location">
    <subcellularLocation>
        <location evidence="1">Membrane</location>
        <topology evidence="1">Multi-pass membrane protein</topology>
    </subcellularLocation>
</comment>
<evidence type="ECO:0000256" key="7">
    <source>
        <dbReference type="SAM" id="Phobius"/>
    </source>
</evidence>
<evidence type="ECO:0000256" key="8">
    <source>
        <dbReference type="SAM" id="SignalP"/>
    </source>
</evidence>
<keyword evidence="5 7" id="KW-0472">Membrane</keyword>
<feature type="transmembrane region" description="Helical" evidence="7">
    <location>
        <begin position="430"/>
        <end position="450"/>
    </location>
</feature>
<dbReference type="AlphaFoldDB" id="A0A9P0AAH5"/>
<keyword evidence="4 7" id="KW-1133">Transmembrane helix</keyword>
<dbReference type="GO" id="GO:0005886">
    <property type="term" value="C:plasma membrane"/>
    <property type="evidence" value="ECO:0007669"/>
    <property type="project" value="TreeGrafter"/>
</dbReference>
<comment type="similarity">
    <text evidence="2">Belongs to the ZIP transporter (TC 2.A.5) family.</text>
</comment>
<dbReference type="GO" id="GO:0030003">
    <property type="term" value="P:intracellular monoatomic cation homeostasis"/>
    <property type="evidence" value="ECO:0007669"/>
    <property type="project" value="TreeGrafter"/>
</dbReference>
<proteinExistence type="inferred from homology"/>
<keyword evidence="10" id="KW-1185">Reference proteome</keyword>
<dbReference type="PANTHER" id="PTHR12191">
    <property type="entry name" value="SOLUTE CARRIER FAMILY 39"/>
    <property type="match status" value="1"/>
</dbReference>
<feature type="transmembrane region" description="Helical" evidence="7">
    <location>
        <begin position="278"/>
        <end position="299"/>
    </location>
</feature>
<evidence type="ECO:0000313" key="9">
    <source>
        <dbReference type="EMBL" id="CAH0389068.1"/>
    </source>
</evidence>
<protein>
    <recommendedName>
        <fullName evidence="11">Zinc transporter ZIP10</fullName>
    </recommendedName>
</protein>
<evidence type="ECO:0000256" key="1">
    <source>
        <dbReference type="ARBA" id="ARBA00004141"/>
    </source>
</evidence>
<organism evidence="9 10">
    <name type="scientific">Bemisia tabaci</name>
    <name type="common">Sweetpotato whitefly</name>
    <name type="synonym">Aleurodes tabaci</name>
    <dbReference type="NCBI Taxonomy" id="7038"/>
    <lineage>
        <taxon>Eukaryota</taxon>
        <taxon>Metazoa</taxon>
        <taxon>Ecdysozoa</taxon>
        <taxon>Arthropoda</taxon>
        <taxon>Hexapoda</taxon>
        <taxon>Insecta</taxon>
        <taxon>Pterygota</taxon>
        <taxon>Neoptera</taxon>
        <taxon>Paraneoptera</taxon>
        <taxon>Hemiptera</taxon>
        <taxon>Sternorrhyncha</taxon>
        <taxon>Aleyrodoidea</taxon>
        <taxon>Aleyrodidae</taxon>
        <taxon>Aleyrodinae</taxon>
        <taxon>Bemisia</taxon>
    </lineage>
</organism>